<evidence type="ECO:0000256" key="5">
    <source>
        <dbReference type="ARBA" id="ARBA00022840"/>
    </source>
</evidence>
<keyword evidence="5" id="KW-0067">ATP-binding</keyword>
<dbReference type="Gene3D" id="3.40.50.300">
    <property type="entry name" value="P-loop containing nucleotide triphosphate hydrolases"/>
    <property type="match status" value="1"/>
</dbReference>
<comment type="caution">
    <text evidence="6">The sequence shown here is derived from an EMBL/GenBank/DDBJ whole genome shotgun (WGS) entry which is preliminary data.</text>
</comment>
<evidence type="ECO:0000256" key="4">
    <source>
        <dbReference type="ARBA" id="ARBA00022741"/>
    </source>
</evidence>
<dbReference type="GO" id="GO:0009691">
    <property type="term" value="P:cytokinin biosynthetic process"/>
    <property type="evidence" value="ECO:0007669"/>
    <property type="project" value="UniProtKB-KW"/>
</dbReference>
<name>A0A9J5ZCG2_SOLCO</name>
<dbReference type="EMBL" id="JACXVP010000004">
    <property type="protein sequence ID" value="KAG5610338.1"/>
    <property type="molecule type" value="Genomic_DNA"/>
</dbReference>
<dbReference type="Gene3D" id="1.10.287.890">
    <property type="entry name" value="Crystal structure of tRNA isopentenylpyrophosphate transferase (bh2366) domain"/>
    <property type="match status" value="1"/>
</dbReference>
<evidence type="ECO:0000256" key="2">
    <source>
        <dbReference type="ARBA" id="ARBA00022679"/>
    </source>
</evidence>
<evidence type="ECO:0000256" key="1">
    <source>
        <dbReference type="ARBA" id="ARBA00005842"/>
    </source>
</evidence>
<comment type="similarity">
    <text evidence="1">Belongs to the IPP transferase family.</text>
</comment>
<evidence type="ECO:0000313" key="7">
    <source>
        <dbReference type="Proteomes" id="UP000824120"/>
    </source>
</evidence>
<accession>A0A9J5ZCG2</accession>
<dbReference type="PANTHER" id="PTHR11088:SF73">
    <property type="entry name" value="PHOSPHORIBULOKINASE_URIDINE KINASE DOMAIN-CONTAINING PROTEIN"/>
    <property type="match status" value="1"/>
</dbReference>
<keyword evidence="7" id="KW-1185">Reference proteome</keyword>
<proteinExistence type="inferred from homology"/>
<keyword evidence="3" id="KW-0203">Cytokinin biosynthesis</keyword>
<gene>
    <name evidence="6" type="ORF">H5410_021619</name>
</gene>
<sequence length="71" mass="8593">MFKYKYDTCFIWIDVEQSLLNRRVDMRVNQMVNAGDRKEVVNEEWRNTVVQPCLDVVKRFLKSDDHNIITE</sequence>
<protein>
    <submittedName>
        <fullName evidence="6">Uncharacterized protein</fullName>
    </submittedName>
</protein>
<dbReference type="GO" id="GO:0005739">
    <property type="term" value="C:mitochondrion"/>
    <property type="evidence" value="ECO:0007669"/>
    <property type="project" value="TreeGrafter"/>
</dbReference>
<dbReference type="Proteomes" id="UP000824120">
    <property type="component" value="Chromosome 4"/>
</dbReference>
<dbReference type="GO" id="GO:0005524">
    <property type="term" value="F:ATP binding"/>
    <property type="evidence" value="ECO:0007669"/>
    <property type="project" value="UniProtKB-KW"/>
</dbReference>
<dbReference type="InterPro" id="IPR027417">
    <property type="entry name" value="P-loop_NTPase"/>
</dbReference>
<dbReference type="GO" id="GO:0052381">
    <property type="term" value="F:tRNA dimethylallyltransferase activity"/>
    <property type="evidence" value="ECO:0007669"/>
    <property type="project" value="TreeGrafter"/>
</dbReference>
<organism evidence="6 7">
    <name type="scientific">Solanum commersonii</name>
    <name type="common">Commerson's wild potato</name>
    <name type="synonym">Commerson's nightshade</name>
    <dbReference type="NCBI Taxonomy" id="4109"/>
    <lineage>
        <taxon>Eukaryota</taxon>
        <taxon>Viridiplantae</taxon>
        <taxon>Streptophyta</taxon>
        <taxon>Embryophyta</taxon>
        <taxon>Tracheophyta</taxon>
        <taxon>Spermatophyta</taxon>
        <taxon>Magnoliopsida</taxon>
        <taxon>eudicotyledons</taxon>
        <taxon>Gunneridae</taxon>
        <taxon>Pentapetalae</taxon>
        <taxon>asterids</taxon>
        <taxon>lamiids</taxon>
        <taxon>Solanales</taxon>
        <taxon>Solanaceae</taxon>
        <taxon>Solanoideae</taxon>
        <taxon>Solaneae</taxon>
        <taxon>Solanum</taxon>
    </lineage>
</organism>
<dbReference type="GO" id="GO:0006400">
    <property type="term" value="P:tRNA modification"/>
    <property type="evidence" value="ECO:0007669"/>
    <property type="project" value="TreeGrafter"/>
</dbReference>
<evidence type="ECO:0000256" key="3">
    <source>
        <dbReference type="ARBA" id="ARBA00022712"/>
    </source>
</evidence>
<dbReference type="InterPro" id="IPR039657">
    <property type="entry name" value="Dimethylallyltransferase"/>
</dbReference>
<keyword evidence="4" id="KW-0547">Nucleotide-binding</keyword>
<reference evidence="6 7" key="1">
    <citation type="submission" date="2020-09" db="EMBL/GenBank/DDBJ databases">
        <title>De no assembly of potato wild relative species, Solanum commersonii.</title>
        <authorList>
            <person name="Cho K."/>
        </authorList>
    </citation>
    <scope>NUCLEOTIDE SEQUENCE [LARGE SCALE GENOMIC DNA]</scope>
    <source>
        <strain evidence="6">LZ3.2</strain>
        <tissue evidence="6">Leaf</tissue>
    </source>
</reference>
<evidence type="ECO:0000313" key="6">
    <source>
        <dbReference type="EMBL" id="KAG5610338.1"/>
    </source>
</evidence>
<dbReference type="PANTHER" id="PTHR11088">
    <property type="entry name" value="TRNA DIMETHYLALLYLTRANSFERASE"/>
    <property type="match status" value="1"/>
</dbReference>
<dbReference type="AlphaFoldDB" id="A0A9J5ZCG2"/>
<keyword evidence="2" id="KW-0808">Transferase</keyword>